<dbReference type="Proteomes" id="UP000032352">
    <property type="component" value="Chromosome"/>
</dbReference>
<dbReference type="PANTHER" id="PTHR47128:SF2">
    <property type="entry name" value="PROTEIN HIGH CHLOROPHYLL FLUORESCENCE PHENOTYPE 244, CHLOROPLASTIC"/>
    <property type="match status" value="1"/>
</dbReference>
<dbReference type="GO" id="GO:0015979">
    <property type="term" value="P:photosynthesis"/>
    <property type="evidence" value="ECO:0007669"/>
    <property type="project" value="UniProtKB-KW"/>
</dbReference>
<evidence type="ECO:0000256" key="2">
    <source>
        <dbReference type="ARBA" id="ARBA00023276"/>
    </source>
</evidence>
<dbReference type="Gene3D" id="3.40.50.720">
    <property type="entry name" value="NAD(P)-binding Rossmann-like Domain"/>
    <property type="match status" value="1"/>
</dbReference>
<accession>A0AAF0CDD2</accession>
<dbReference type="AlphaFoldDB" id="A0AAF0CDD2"/>
<evidence type="ECO:0000259" key="3">
    <source>
        <dbReference type="Pfam" id="PF05368"/>
    </source>
</evidence>
<dbReference type="SUPFAM" id="SSF51735">
    <property type="entry name" value="NAD(P)-binding Rossmann-fold domains"/>
    <property type="match status" value="1"/>
</dbReference>
<dbReference type="GO" id="GO:0009523">
    <property type="term" value="C:photosystem II"/>
    <property type="evidence" value="ECO:0007669"/>
    <property type="project" value="UniProtKB-KW"/>
</dbReference>
<sequence length="304" mass="32914">MNILVVGNTGPVGLGRAVCKILSQGGPEVKIKALVREQTRQDQDRKAVIDELLGYGAELVSGDLKDPLSLKQACEGMDVVITTATTTSVRQPGDTIASVDLNGQMNLLNAAREAGVKHYVYTSYSKNTQDFGPCELTSAKQTLEKQVMASGMTYTILRPGYFTECWLSPRFGFDIKNSTAHFFGDGTREVSYISTEDVAKYAVAALTNPNGKNAVLELGGPDAIAPLDLVKMCEQAGCNSFTVSFNSLEQLEHDKMQAESSLDKSLISLGIALAKGDDIPMEEMAALFPEVRLQKVEDYIKTLV</sequence>
<keyword evidence="2" id="KW-0604">Photosystem II</keyword>
<gene>
    <name evidence="4" type="ORF">SG34_014600</name>
</gene>
<proteinExistence type="predicted"/>
<keyword evidence="1" id="KW-0602">Photosynthesis</keyword>
<keyword evidence="5" id="KW-1185">Reference proteome</keyword>
<name>A0AAF0CDD2_9GAMM</name>
<dbReference type="RefSeq" id="WP_044840168.1">
    <property type="nucleotide sequence ID" value="NZ_CP059733.1"/>
</dbReference>
<dbReference type="CDD" id="cd05243">
    <property type="entry name" value="SDR_a5"/>
    <property type="match status" value="1"/>
</dbReference>
<evidence type="ECO:0000313" key="5">
    <source>
        <dbReference type="Proteomes" id="UP000032352"/>
    </source>
</evidence>
<dbReference type="InterPro" id="IPR036291">
    <property type="entry name" value="NAD(P)-bd_dom_sf"/>
</dbReference>
<dbReference type="Gene3D" id="3.90.25.10">
    <property type="entry name" value="UDP-galactose 4-epimerase, domain 1"/>
    <property type="match status" value="1"/>
</dbReference>
<dbReference type="InterPro" id="IPR044256">
    <property type="entry name" value="HCF244-like"/>
</dbReference>
<organism evidence="4 5">
    <name type="scientific">Thalassomonas viridans</name>
    <dbReference type="NCBI Taxonomy" id="137584"/>
    <lineage>
        <taxon>Bacteria</taxon>
        <taxon>Pseudomonadati</taxon>
        <taxon>Pseudomonadota</taxon>
        <taxon>Gammaproteobacteria</taxon>
        <taxon>Alteromonadales</taxon>
        <taxon>Colwelliaceae</taxon>
        <taxon>Thalassomonas</taxon>
    </lineage>
</organism>
<dbReference type="Pfam" id="PF05368">
    <property type="entry name" value="NmrA"/>
    <property type="match status" value="1"/>
</dbReference>
<evidence type="ECO:0000313" key="4">
    <source>
        <dbReference type="EMBL" id="WDE08009.1"/>
    </source>
</evidence>
<dbReference type="EMBL" id="CP059733">
    <property type="protein sequence ID" value="WDE08009.1"/>
    <property type="molecule type" value="Genomic_DNA"/>
</dbReference>
<dbReference type="KEGG" id="tvd:SG34_014600"/>
<feature type="domain" description="NmrA-like" evidence="3">
    <location>
        <begin position="2"/>
        <end position="236"/>
    </location>
</feature>
<protein>
    <submittedName>
        <fullName evidence="4">SDR family oxidoreductase</fullName>
    </submittedName>
</protein>
<dbReference type="PANTHER" id="PTHR47128">
    <property type="match status" value="1"/>
</dbReference>
<reference evidence="4 5" key="1">
    <citation type="journal article" date="2015" name="Genome Announc.">
        <title>Draft Genome Sequences of Marine Isolates of Thalassomonas viridans and Thalassomonas actiniarum.</title>
        <authorList>
            <person name="Olonade I."/>
            <person name="van Zyl L.J."/>
            <person name="Trindade M."/>
        </authorList>
    </citation>
    <scope>NUCLEOTIDE SEQUENCE [LARGE SCALE GENOMIC DNA]</scope>
    <source>
        <strain evidence="4 5">XOM25</strain>
    </source>
</reference>
<dbReference type="InterPro" id="IPR008030">
    <property type="entry name" value="NmrA-like"/>
</dbReference>
<reference evidence="4 5" key="2">
    <citation type="journal article" date="2022" name="Mar. Drugs">
        <title>Bioassay-Guided Fractionation Leads to the Detection of Cholic Acid Generated by the Rare Thalassomonas sp.</title>
        <authorList>
            <person name="Pheiffer F."/>
            <person name="Schneider Y.K."/>
            <person name="Hansen E.H."/>
            <person name="Andersen J.H."/>
            <person name="Isaksson J."/>
            <person name="Busche T."/>
            <person name="R C."/>
            <person name="Kalinowski J."/>
            <person name="Zyl L.V."/>
            <person name="Trindade M."/>
        </authorList>
    </citation>
    <scope>NUCLEOTIDE SEQUENCE [LARGE SCALE GENOMIC DNA]</scope>
    <source>
        <strain evidence="4 5">XOM25</strain>
    </source>
</reference>
<evidence type="ECO:0000256" key="1">
    <source>
        <dbReference type="ARBA" id="ARBA00022531"/>
    </source>
</evidence>